<dbReference type="AlphaFoldDB" id="A0A1I2P278"/>
<dbReference type="SUPFAM" id="SSF81301">
    <property type="entry name" value="Nucleotidyltransferase"/>
    <property type="match status" value="1"/>
</dbReference>
<dbReference type="EMBL" id="FOOK01000015">
    <property type="protein sequence ID" value="SFG10174.1"/>
    <property type="molecule type" value="Genomic_DNA"/>
</dbReference>
<dbReference type="OrthoDB" id="3362681at2"/>
<dbReference type="RefSeq" id="WP_092038491.1">
    <property type="nucleotide sequence ID" value="NZ_FOOK01000015.1"/>
</dbReference>
<dbReference type="Gene3D" id="3.30.460.40">
    <property type="match status" value="1"/>
</dbReference>
<sequence>MIQPIYLQVLRKIHNGLAGSSAVWVVTGSLGMALQGMPVTVNDIDIQTDRSGAYEIERRFAPFVTRKVTFSEAETIRSHFGSLTIDGIRVEIMGDIQKRLEDGSWEEPVDPAPFRRYVETDGMRIPVLSLEYEYRAYLRLGRREKAEKIRRWLEGQNS</sequence>
<organism evidence="1 2">
    <name type="scientific">Planifilum fulgidum</name>
    <dbReference type="NCBI Taxonomy" id="201973"/>
    <lineage>
        <taxon>Bacteria</taxon>
        <taxon>Bacillati</taxon>
        <taxon>Bacillota</taxon>
        <taxon>Bacilli</taxon>
        <taxon>Bacillales</taxon>
        <taxon>Thermoactinomycetaceae</taxon>
        <taxon>Planifilum</taxon>
    </lineage>
</organism>
<evidence type="ECO:0000313" key="2">
    <source>
        <dbReference type="Proteomes" id="UP000198661"/>
    </source>
</evidence>
<protein>
    <recommendedName>
        <fullName evidence="3">Nucleotidyl transferase AbiEii toxin, Type IV TA system</fullName>
    </recommendedName>
</protein>
<dbReference type="InterPro" id="IPR043519">
    <property type="entry name" value="NT_sf"/>
</dbReference>
<name>A0A1I2P278_9BACL</name>
<dbReference type="InterPro" id="IPR019646">
    <property type="entry name" value="Aminoglyc_AdlTrfase"/>
</dbReference>
<evidence type="ECO:0000313" key="1">
    <source>
        <dbReference type="EMBL" id="SFG10174.1"/>
    </source>
</evidence>
<proteinExistence type="predicted"/>
<dbReference type="Proteomes" id="UP000198661">
    <property type="component" value="Unassembled WGS sequence"/>
</dbReference>
<keyword evidence="2" id="KW-1185">Reference proteome</keyword>
<dbReference type="Pfam" id="PF10706">
    <property type="entry name" value="Aminoglyc_resit"/>
    <property type="match status" value="1"/>
</dbReference>
<gene>
    <name evidence="1" type="ORF">SAMN04488025_11559</name>
</gene>
<evidence type="ECO:0008006" key="3">
    <source>
        <dbReference type="Google" id="ProtNLM"/>
    </source>
</evidence>
<reference evidence="2" key="1">
    <citation type="submission" date="2016-10" db="EMBL/GenBank/DDBJ databases">
        <authorList>
            <person name="Varghese N."/>
            <person name="Submissions S."/>
        </authorList>
    </citation>
    <scope>NUCLEOTIDE SEQUENCE [LARGE SCALE GENOMIC DNA]</scope>
    <source>
        <strain evidence="2">DSM 44945</strain>
    </source>
</reference>
<accession>A0A1I2P278</accession>